<gene>
    <name evidence="2" type="ORF">JOC94_001816</name>
</gene>
<dbReference type="InterPro" id="IPR047928">
    <property type="entry name" value="Perm_prefix_1"/>
</dbReference>
<feature type="transmembrane region" description="Helical" evidence="1">
    <location>
        <begin position="138"/>
        <end position="157"/>
    </location>
</feature>
<dbReference type="EMBL" id="JAFBFH010000010">
    <property type="protein sequence ID" value="MBM7714844.1"/>
    <property type="molecule type" value="Genomic_DNA"/>
</dbReference>
<keyword evidence="1" id="KW-0472">Membrane</keyword>
<name>A0ABS2R6S7_9BACI</name>
<dbReference type="NCBIfam" id="NF038403">
    <property type="entry name" value="perm_prefix_1"/>
    <property type="match status" value="1"/>
</dbReference>
<sequence>MKSNFKCYVEKILQQTECRNEEKEDIREELLIHLELSKEELLREGMNEKEAELEAIERFGSEVEIGYQLQQSIFPYRKELMLTLSVTSFVFSISVYLLSLSVEGEAHVGWLVLSMFVHSLILLISLNQVAQFNRRRWMNSILVTHIITYLYGYTIVSSIDHPAFLPFAILSWMNILLALFLVYRTTIYELDLQSEMVKEAKWLHLINLVLGVIVTSVILFNLWIGMWLFGGYHPFMLLLTIPFILWILLYFLQMRLLKKHKRSAFVIAIISILMNAFILIYIYFPF</sequence>
<evidence type="ECO:0000256" key="1">
    <source>
        <dbReference type="SAM" id="Phobius"/>
    </source>
</evidence>
<keyword evidence="1" id="KW-1133">Transmembrane helix</keyword>
<feature type="transmembrane region" description="Helical" evidence="1">
    <location>
        <begin position="80"/>
        <end position="102"/>
    </location>
</feature>
<protein>
    <submittedName>
        <fullName evidence="2">Uncharacterized protein</fullName>
    </submittedName>
</protein>
<feature type="transmembrane region" description="Helical" evidence="1">
    <location>
        <begin position="108"/>
        <end position="126"/>
    </location>
</feature>
<comment type="caution">
    <text evidence="2">The sequence shown here is derived from an EMBL/GenBank/DDBJ whole genome shotgun (WGS) entry which is preliminary data.</text>
</comment>
<feature type="transmembrane region" description="Helical" evidence="1">
    <location>
        <begin position="163"/>
        <end position="183"/>
    </location>
</feature>
<organism evidence="2 3">
    <name type="scientific">Siminovitchia thermophila</name>
    <dbReference type="NCBI Taxonomy" id="1245522"/>
    <lineage>
        <taxon>Bacteria</taxon>
        <taxon>Bacillati</taxon>
        <taxon>Bacillota</taxon>
        <taxon>Bacilli</taxon>
        <taxon>Bacillales</taxon>
        <taxon>Bacillaceae</taxon>
        <taxon>Siminovitchia</taxon>
    </lineage>
</organism>
<proteinExistence type="predicted"/>
<dbReference type="Proteomes" id="UP000823485">
    <property type="component" value="Unassembled WGS sequence"/>
</dbReference>
<dbReference type="RefSeq" id="WP_077113549.1">
    <property type="nucleotide sequence ID" value="NZ_JAFBFH010000010.1"/>
</dbReference>
<evidence type="ECO:0000313" key="3">
    <source>
        <dbReference type="Proteomes" id="UP000823485"/>
    </source>
</evidence>
<evidence type="ECO:0000313" key="2">
    <source>
        <dbReference type="EMBL" id="MBM7714844.1"/>
    </source>
</evidence>
<feature type="transmembrane region" description="Helical" evidence="1">
    <location>
        <begin position="204"/>
        <end position="229"/>
    </location>
</feature>
<feature type="transmembrane region" description="Helical" evidence="1">
    <location>
        <begin position="235"/>
        <end position="252"/>
    </location>
</feature>
<keyword evidence="1" id="KW-0812">Transmembrane</keyword>
<reference evidence="2 3" key="1">
    <citation type="submission" date="2021-01" db="EMBL/GenBank/DDBJ databases">
        <title>Genomic Encyclopedia of Type Strains, Phase IV (KMG-IV): sequencing the most valuable type-strain genomes for metagenomic binning, comparative biology and taxonomic classification.</title>
        <authorList>
            <person name="Goeker M."/>
        </authorList>
    </citation>
    <scope>NUCLEOTIDE SEQUENCE [LARGE SCALE GENOMIC DNA]</scope>
    <source>
        <strain evidence="2 3">DSM 105453</strain>
    </source>
</reference>
<feature type="transmembrane region" description="Helical" evidence="1">
    <location>
        <begin position="264"/>
        <end position="284"/>
    </location>
</feature>
<keyword evidence="3" id="KW-1185">Reference proteome</keyword>
<accession>A0ABS2R6S7</accession>